<sequence length="136" mass="15023">MKTPDRHIEPLSMRLLPSGRFGRVARVELTGENVPAVSLENAQHISAHIGQKKYQGLAMDWRACVMTHNVAELTEVAMAFGSHLPAGLRFAVIHRPDQLAHAIKMTRVLASSGFTARAFALEAEALKWLDQQDEAI</sequence>
<dbReference type="Proteomes" id="UP001596024">
    <property type="component" value="Unassembled WGS sequence"/>
</dbReference>
<organism evidence="1 2">
    <name type="scientific">Glycocaulis abyssi</name>
    <dbReference type="NCBI Taxonomy" id="1433403"/>
    <lineage>
        <taxon>Bacteria</taxon>
        <taxon>Pseudomonadati</taxon>
        <taxon>Pseudomonadota</taxon>
        <taxon>Alphaproteobacteria</taxon>
        <taxon>Maricaulales</taxon>
        <taxon>Maricaulaceae</taxon>
        <taxon>Glycocaulis</taxon>
    </lineage>
</organism>
<proteinExistence type="predicted"/>
<comment type="caution">
    <text evidence="1">The sequence shown here is derived from an EMBL/GenBank/DDBJ whole genome shotgun (WGS) entry which is preliminary data.</text>
</comment>
<keyword evidence="2" id="KW-1185">Reference proteome</keyword>
<accession>A0ABV9N992</accession>
<dbReference type="EMBL" id="JBHSGQ010000001">
    <property type="protein sequence ID" value="MFC4723806.1"/>
    <property type="molecule type" value="Genomic_DNA"/>
</dbReference>
<dbReference type="RefSeq" id="WP_371394490.1">
    <property type="nucleotide sequence ID" value="NZ_CP163421.1"/>
</dbReference>
<name>A0ABV9N992_9PROT</name>
<evidence type="ECO:0008006" key="3">
    <source>
        <dbReference type="Google" id="ProtNLM"/>
    </source>
</evidence>
<reference evidence="2" key="1">
    <citation type="journal article" date="2019" name="Int. J. Syst. Evol. Microbiol.">
        <title>The Global Catalogue of Microorganisms (GCM) 10K type strain sequencing project: providing services to taxonomists for standard genome sequencing and annotation.</title>
        <authorList>
            <consortium name="The Broad Institute Genomics Platform"/>
            <consortium name="The Broad Institute Genome Sequencing Center for Infectious Disease"/>
            <person name="Wu L."/>
            <person name="Ma J."/>
        </authorList>
    </citation>
    <scope>NUCLEOTIDE SEQUENCE [LARGE SCALE GENOMIC DNA]</scope>
    <source>
        <strain evidence="2">CCUG 62981</strain>
    </source>
</reference>
<protein>
    <recommendedName>
        <fullName evidence="3">STAS/SEC14 domain-containing protein</fullName>
    </recommendedName>
</protein>
<evidence type="ECO:0000313" key="2">
    <source>
        <dbReference type="Proteomes" id="UP001596024"/>
    </source>
</evidence>
<evidence type="ECO:0000313" key="1">
    <source>
        <dbReference type="EMBL" id="MFC4723806.1"/>
    </source>
</evidence>
<gene>
    <name evidence="1" type="ORF">ACFPB0_00740</name>
</gene>